<dbReference type="RefSeq" id="WP_035340276.1">
    <property type="nucleotide sequence ID" value="NZ_BAUU01000002.1"/>
</dbReference>
<keyword evidence="3" id="KW-1185">Reference proteome</keyword>
<dbReference type="AlphaFoldDB" id="W4QBN2"/>
<name>W4QBN2_9BACI</name>
<protein>
    <recommendedName>
        <fullName evidence="4">YpjP-like protein</fullName>
    </recommendedName>
</protein>
<reference evidence="2" key="1">
    <citation type="journal article" date="2014" name="Genome Announc.">
        <title>Draft Genome Sequences of Three Alkaliphilic Bacillus Strains, Bacillus wakoensis JCM 9140T, Bacillus akibai JCM 9157T, and Bacillus hemicellulosilyticus JCM 9152T.</title>
        <authorList>
            <person name="Yuki M."/>
            <person name="Oshima K."/>
            <person name="Suda W."/>
            <person name="Oshida Y."/>
            <person name="Kitamura K."/>
            <person name="Iida T."/>
            <person name="Hattori M."/>
            <person name="Ohkuma M."/>
        </authorList>
    </citation>
    <scope>NUCLEOTIDE SEQUENCE [LARGE SCALE GENOMIC DNA]</scope>
    <source>
        <strain evidence="2">JCM 9152</strain>
    </source>
</reference>
<feature type="signal peptide" evidence="1">
    <location>
        <begin position="1"/>
        <end position="23"/>
    </location>
</feature>
<dbReference type="OrthoDB" id="2435352at2"/>
<evidence type="ECO:0000313" key="2">
    <source>
        <dbReference type="EMBL" id="GAE29088.1"/>
    </source>
</evidence>
<evidence type="ECO:0008006" key="4">
    <source>
        <dbReference type="Google" id="ProtNLM"/>
    </source>
</evidence>
<feature type="chain" id="PRO_5038453248" description="YpjP-like protein" evidence="1">
    <location>
        <begin position="24"/>
        <end position="218"/>
    </location>
</feature>
<dbReference type="EMBL" id="BAUU01000002">
    <property type="protein sequence ID" value="GAE29088.1"/>
    <property type="molecule type" value="Genomic_DNA"/>
</dbReference>
<sequence length="218" mass="25186">MIKLMKRSLILSSVLLSFGLATSVDLQQAIAAELNDKVDKTHDEADEKLIYKINHHDYELYTDVLPVRTDCYIHRDVESSLLLSDYIANQAIEQGMTKFGSAISDNIAKQYKTEIIPKFKEVISDTTKGFSTNDWVTLKWSTQPSSGLGEKIIHLYNGDSGKDILRFHVRRDQRPKQGYYFNFHYHTMFDNYESHNELGIVYWGKDMPPQWSSDTHDV</sequence>
<organism evidence="2 3">
    <name type="scientific">Halalkalibacter hemicellulosilyticusJCM 9152</name>
    <dbReference type="NCBI Taxonomy" id="1236971"/>
    <lineage>
        <taxon>Bacteria</taxon>
        <taxon>Bacillati</taxon>
        <taxon>Bacillota</taxon>
        <taxon>Bacilli</taxon>
        <taxon>Bacillales</taxon>
        <taxon>Bacillaceae</taxon>
        <taxon>Halalkalibacter</taxon>
    </lineage>
</organism>
<dbReference type="InterPro" id="IPR025616">
    <property type="entry name" value="YpjP"/>
</dbReference>
<evidence type="ECO:0000313" key="3">
    <source>
        <dbReference type="Proteomes" id="UP000018895"/>
    </source>
</evidence>
<keyword evidence="1" id="KW-0732">Signal</keyword>
<dbReference type="Proteomes" id="UP000018895">
    <property type="component" value="Unassembled WGS sequence"/>
</dbReference>
<evidence type="ECO:0000256" key="1">
    <source>
        <dbReference type="SAM" id="SignalP"/>
    </source>
</evidence>
<dbReference type="Pfam" id="PF14005">
    <property type="entry name" value="YpjP"/>
    <property type="match status" value="1"/>
</dbReference>
<gene>
    <name evidence="2" type="ORF">JCM9152_428</name>
</gene>
<proteinExistence type="predicted"/>
<accession>W4QBN2</accession>
<comment type="caution">
    <text evidence="2">The sequence shown here is derived from an EMBL/GenBank/DDBJ whole genome shotgun (WGS) entry which is preliminary data.</text>
</comment>
<dbReference type="STRING" id="1236971.JCM9152_428"/>